<evidence type="ECO:0000259" key="1">
    <source>
        <dbReference type="Pfam" id="PF01471"/>
    </source>
</evidence>
<name>X1EY76_9ZZZZ</name>
<dbReference type="Gene3D" id="1.10.101.10">
    <property type="entry name" value="PGBD-like superfamily/PGBD"/>
    <property type="match status" value="1"/>
</dbReference>
<protein>
    <recommendedName>
        <fullName evidence="1">Peptidoglycan binding-like domain-containing protein</fullName>
    </recommendedName>
</protein>
<sequence>YLELGKLARPFIVGEGPVPVPPIDSNTFSVRWPREIDLETLRNQTSMYVARVQGLLLAHGYGPDGLVGSTGLPDGKYGTKTKECLAEFKQGRNLPGDTLMTLETWYALMLDQL</sequence>
<feature type="non-terminal residue" evidence="2">
    <location>
        <position position="1"/>
    </location>
</feature>
<gene>
    <name evidence="2" type="ORF">S01H4_52557</name>
</gene>
<feature type="domain" description="Peptidoglycan binding-like" evidence="1">
    <location>
        <begin position="49"/>
        <end position="108"/>
    </location>
</feature>
<comment type="caution">
    <text evidence="2">The sequence shown here is derived from an EMBL/GenBank/DDBJ whole genome shotgun (WGS) entry which is preliminary data.</text>
</comment>
<dbReference type="EMBL" id="BART01030042">
    <property type="protein sequence ID" value="GAH13543.1"/>
    <property type="molecule type" value="Genomic_DNA"/>
</dbReference>
<dbReference type="Pfam" id="PF01471">
    <property type="entry name" value="PG_binding_1"/>
    <property type="match status" value="1"/>
</dbReference>
<accession>X1EY76</accession>
<evidence type="ECO:0000313" key="2">
    <source>
        <dbReference type="EMBL" id="GAH13543.1"/>
    </source>
</evidence>
<reference evidence="2" key="1">
    <citation type="journal article" date="2014" name="Front. Microbiol.">
        <title>High frequency of phylogenetically diverse reductive dehalogenase-homologous genes in deep subseafloor sedimentary metagenomes.</title>
        <authorList>
            <person name="Kawai M."/>
            <person name="Futagami T."/>
            <person name="Toyoda A."/>
            <person name="Takaki Y."/>
            <person name="Nishi S."/>
            <person name="Hori S."/>
            <person name="Arai W."/>
            <person name="Tsubouchi T."/>
            <person name="Morono Y."/>
            <person name="Uchiyama I."/>
            <person name="Ito T."/>
            <person name="Fujiyama A."/>
            <person name="Inagaki F."/>
            <person name="Takami H."/>
        </authorList>
    </citation>
    <scope>NUCLEOTIDE SEQUENCE</scope>
    <source>
        <strain evidence="2">Expedition CK06-06</strain>
    </source>
</reference>
<dbReference type="InterPro" id="IPR002477">
    <property type="entry name" value="Peptidoglycan-bd-like"/>
</dbReference>
<proteinExistence type="predicted"/>
<organism evidence="2">
    <name type="scientific">marine sediment metagenome</name>
    <dbReference type="NCBI Taxonomy" id="412755"/>
    <lineage>
        <taxon>unclassified sequences</taxon>
        <taxon>metagenomes</taxon>
        <taxon>ecological metagenomes</taxon>
    </lineage>
</organism>
<dbReference type="SUPFAM" id="SSF47090">
    <property type="entry name" value="PGBD-like"/>
    <property type="match status" value="1"/>
</dbReference>
<dbReference type="InterPro" id="IPR036366">
    <property type="entry name" value="PGBDSf"/>
</dbReference>
<dbReference type="AlphaFoldDB" id="X1EY76"/>
<dbReference type="InterPro" id="IPR036365">
    <property type="entry name" value="PGBD-like_sf"/>
</dbReference>